<dbReference type="SMART" id="SM00463">
    <property type="entry name" value="SMR"/>
    <property type="match status" value="1"/>
</dbReference>
<keyword evidence="5" id="KW-1185">Reference proteome</keyword>
<dbReference type="PROSITE" id="PS51140">
    <property type="entry name" value="CUE"/>
    <property type="match status" value="1"/>
</dbReference>
<dbReference type="SUPFAM" id="SSF160443">
    <property type="entry name" value="SMR domain-like"/>
    <property type="match status" value="1"/>
</dbReference>
<dbReference type="Gene3D" id="3.30.1370.110">
    <property type="match status" value="1"/>
</dbReference>
<dbReference type="STRING" id="2163413.A0A4P6XIC9"/>
<dbReference type="GO" id="GO:0004519">
    <property type="term" value="F:endonuclease activity"/>
    <property type="evidence" value="ECO:0007669"/>
    <property type="project" value="TreeGrafter"/>
</dbReference>
<dbReference type="GO" id="GO:0043130">
    <property type="term" value="F:ubiquitin binding"/>
    <property type="evidence" value="ECO:0007669"/>
    <property type="project" value="InterPro"/>
</dbReference>
<feature type="domain" description="CUE" evidence="3">
    <location>
        <begin position="132"/>
        <end position="175"/>
    </location>
</feature>
<reference evidence="5" key="1">
    <citation type="submission" date="2019-03" db="EMBL/GenBank/DDBJ databases">
        <title>Snf2 controls pulcherriminic acid biosynthesis and connects pigmentation and antifungal activity of the yeast Metschnikowia pulcherrima.</title>
        <authorList>
            <person name="Gore-Lloyd D."/>
            <person name="Sumann I."/>
            <person name="Brachmann A.O."/>
            <person name="Schneeberger K."/>
            <person name="Ortiz-Merino R.A."/>
            <person name="Moreno-Beltran M."/>
            <person name="Schlaefli M."/>
            <person name="Kirner P."/>
            <person name="Santos Kron A."/>
            <person name="Wolfe K.H."/>
            <person name="Piel J."/>
            <person name="Ahrens C.H."/>
            <person name="Henk D."/>
            <person name="Freimoser F.M."/>
        </authorList>
    </citation>
    <scope>NUCLEOTIDE SEQUENCE [LARGE SCALE GENOMIC DNA]</scope>
    <source>
        <strain evidence="5">APC 1.2</strain>
    </source>
</reference>
<proteinExistence type="predicted"/>
<protein>
    <submittedName>
        <fullName evidence="4">Smr domain-containing protein</fullName>
    </submittedName>
</protein>
<evidence type="ECO:0000313" key="5">
    <source>
        <dbReference type="Proteomes" id="UP000292447"/>
    </source>
</evidence>
<dbReference type="InterPro" id="IPR002625">
    <property type="entry name" value="Smr_dom"/>
</dbReference>
<dbReference type="PROSITE" id="PS50828">
    <property type="entry name" value="SMR"/>
    <property type="match status" value="1"/>
</dbReference>
<dbReference type="GO" id="GO:0005634">
    <property type="term" value="C:nucleus"/>
    <property type="evidence" value="ECO:0007669"/>
    <property type="project" value="TreeGrafter"/>
</dbReference>
<name>A0A4P6XIC9_9ASCO</name>
<feature type="domain" description="Smr" evidence="2">
    <location>
        <begin position="396"/>
        <end position="486"/>
    </location>
</feature>
<evidence type="ECO:0000313" key="4">
    <source>
        <dbReference type="EMBL" id="QBM85568.1"/>
    </source>
</evidence>
<dbReference type="PANTHER" id="PTHR46535">
    <property type="entry name" value="NEDD4-BINDING PROTEIN 2"/>
    <property type="match status" value="1"/>
</dbReference>
<evidence type="ECO:0000259" key="2">
    <source>
        <dbReference type="PROSITE" id="PS50828"/>
    </source>
</evidence>
<accession>A0A4P6XIC9</accession>
<dbReference type="InterPro" id="IPR036063">
    <property type="entry name" value="Smr_dom_sf"/>
</dbReference>
<dbReference type="Proteomes" id="UP000292447">
    <property type="component" value="Chromosome I"/>
</dbReference>
<dbReference type="AlphaFoldDB" id="A0A4P6XIC9"/>
<evidence type="ECO:0000256" key="1">
    <source>
        <dbReference type="ARBA" id="ARBA00022786"/>
    </source>
</evidence>
<keyword evidence="1" id="KW-0833">Ubl conjugation pathway</keyword>
<dbReference type="PANTHER" id="PTHR46535:SF1">
    <property type="entry name" value="NEDD4-BINDING PROTEIN 2"/>
    <property type="match status" value="1"/>
</dbReference>
<gene>
    <name evidence="4" type="primary">MPUL0A01900</name>
    <name evidence="4" type="ORF">METSCH_A01900</name>
</gene>
<dbReference type="Gene3D" id="1.10.8.10">
    <property type="entry name" value="DNA helicase RuvA subunit, C-terminal domain"/>
    <property type="match status" value="1"/>
</dbReference>
<dbReference type="CDD" id="cd14279">
    <property type="entry name" value="CUE"/>
    <property type="match status" value="1"/>
</dbReference>
<dbReference type="InterPro" id="IPR052772">
    <property type="entry name" value="Endo/PolyKinase_Domain-Protein"/>
</dbReference>
<dbReference type="InterPro" id="IPR003892">
    <property type="entry name" value="CUE"/>
</dbReference>
<dbReference type="EMBL" id="CP034456">
    <property type="protein sequence ID" value="QBM85568.1"/>
    <property type="molecule type" value="Genomic_DNA"/>
</dbReference>
<organism evidence="4 5">
    <name type="scientific">Metschnikowia aff. pulcherrima</name>
    <dbReference type="NCBI Taxonomy" id="2163413"/>
    <lineage>
        <taxon>Eukaryota</taxon>
        <taxon>Fungi</taxon>
        <taxon>Dikarya</taxon>
        <taxon>Ascomycota</taxon>
        <taxon>Saccharomycotina</taxon>
        <taxon>Pichiomycetes</taxon>
        <taxon>Metschnikowiaceae</taxon>
        <taxon>Metschnikowia</taxon>
    </lineage>
</organism>
<evidence type="ECO:0000259" key="3">
    <source>
        <dbReference type="PROSITE" id="PS51140"/>
    </source>
</evidence>
<sequence>MCALCIFYCQHKCPHACWITLARPRKSNKPNEFHRNSPHTFAPRHNLPQTTIWCLDCNIHQIGYLHNPFLRQHKMTDFPELEVLVDAFPQYPRSELAERLLCASSPEVLFNELAIEAASGIEVNENVKESKKFDAGVDRLKELFSTANRDVLAAALNENNGCVDKTIENMLENDPIQKLSKLSGLEEAELSPYMARNQNDVLRALADLIAHYKKRKKVRASRVQARNVATAAYEDAYKVHENSTEVLQLKECIWAEQALQEVNYDFLLKLLVFFQGNVPRVLDVARLFIEARRQNLTYDHRLGYQFKEVPGFSQPSASVLRLKHALLISPRPLGPKLGEASGPSEVSLRSITPTYNVAIREKSPLLLIGCLKPISLAQPNTRPILQAAMHTQASRLDLHGYTVAQATAATKEAVAAWWAEEKESRTIEGHMERYGSRAEFVDPLQIITGRGIHSAGGSPRIRQSVIRLLNLEGYLFNEEVGRVDVFGRRPKKNK</sequence>